<dbReference type="InterPro" id="IPR013783">
    <property type="entry name" value="Ig-like_fold"/>
</dbReference>
<dbReference type="Gene3D" id="2.60.40.10">
    <property type="entry name" value="Immunoglobulins"/>
    <property type="match status" value="1"/>
</dbReference>
<keyword evidence="8" id="KW-1185">Reference proteome</keyword>
<dbReference type="InterPro" id="IPR006103">
    <property type="entry name" value="Glyco_hydro_2_cat"/>
</dbReference>
<proteinExistence type="inferred from homology"/>
<dbReference type="InterPro" id="IPR006102">
    <property type="entry name" value="Ig-like_GH2"/>
</dbReference>
<evidence type="ECO:0000256" key="3">
    <source>
        <dbReference type="ARBA" id="ARBA00023295"/>
    </source>
</evidence>
<comment type="similarity">
    <text evidence="1">Belongs to the glycosyl hydrolase 2 family.</text>
</comment>
<dbReference type="Gene3D" id="2.60.120.260">
    <property type="entry name" value="Galactose-binding domain-like"/>
    <property type="match status" value="1"/>
</dbReference>
<keyword evidence="2 7" id="KW-0378">Hydrolase</keyword>
<dbReference type="SUPFAM" id="SSF49785">
    <property type="entry name" value="Galactose-binding domain-like"/>
    <property type="match status" value="1"/>
</dbReference>
<dbReference type="Pfam" id="PF02836">
    <property type="entry name" value="Glyco_hydro_2_C"/>
    <property type="match status" value="1"/>
</dbReference>
<evidence type="ECO:0000259" key="4">
    <source>
        <dbReference type="Pfam" id="PF00703"/>
    </source>
</evidence>
<sequence length="1115" mass="123488">MNKRFFAGLILALFPVLGYSQHQEYTGTFAPSESLVKPAEKPYRDDLCLNGSWQFQPVELPAGFKEGIDPTPELPAMRNEGWNKTPIRIPSPWNVNSFADNHGEGGDFRTYPSYPKLWETIKMGWLKRNFIVPQKWDGKRIVLHFEAVAGDAEFLINGKSAGHHFGIFLPFDIDVTNLIHPGAQNEIAVGIRKASLFDKRGEYGRRTYQAGSFWGQHIAGIWQDVYLEALPQTYTANVYIQPKLREDKLQVEATIINQNSQTIDAVIGGDVFQCIGRKNHSIDEDADPVTALATDASLTLPVVKVKLHPGENKIMLSADVKGRLKNWSTDDPNLYGLVLKTNINGKTIDQKYTRFGWREITFEGNKVLLNGKPIVMKGDSWHFMGIPQMTRRYAVPWFTAMRNANLNAVRLHAQPYPSFYLDVADEMGILVLDETAIWASDGGPKMDDQHYWADTKNHVAELVIRDRNHPSVFGWSVSNEVMPVVTNVMHNPSGVKDTLVKYYGIWADICRRLDPSRPWVSADGEDDGEGRFPDYIVHYGGPAAMDRGQKSGKPWGVGEAGNAYYGTPEQVAETNGDRAYESFLGRMEGVAADSYQILVNERKRNAIYRSVFNMVWYGLKPLPLGLRDTMRPPKLSDGIWFTAFKENQPGVQPERLGPYTTTLNPGYDPALPLYETWPLFEAIKDAGAEPLVGEDKWVAKKLIVAVAKPRPAVKSLNVIAGESSTLSAELKKIGVPLNKVGKGTVPQMLFVDGAHPPKENSKAVIDKVLHNGGTVWVWAADSTKLQELNTLLPAPLSITNRSGSGLLPVVKDSLTSGISNADLYFSELKPAEVVTCGLVGPLVKQSNVLLEVNHTDWLKWNKQAEYAKTAMIVRSEREAKPSGVVLIKKQIGNGTLIITTLPSAPKLAKAQKLVKQLLINAGIPIDLANSADQPLSKDGTIVRELFLGNFPVKSLTDGEAAHFVDPAQGEKMREGVVVNDKVWSPIVNENKVADLSALKTNGPKDHAVAYLSFWVSSSRSLEDLLIEPNIPVVKMKVAASDAAQVFLNGKMVINNSRTGSYADGKSQSKELPLRQGWNHFLIKLIQVEGKWQFSGQLTSNQPEFLSTLVSSLEKP</sequence>
<evidence type="ECO:0000259" key="6">
    <source>
        <dbReference type="Pfam" id="PF02837"/>
    </source>
</evidence>
<gene>
    <name evidence="7" type="ORF">PQO05_16955</name>
</gene>
<dbReference type="InterPro" id="IPR036156">
    <property type="entry name" value="Beta-gal/glucu_dom_sf"/>
</dbReference>
<dbReference type="EMBL" id="CP117167">
    <property type="protein sequence ID" value="WCT10427.1"/>
    <property type="molecule type" value="Genomic_DNA"/>
</dbReference>
<evidence type="ECO:0000313" key="7">
    <source>
        <dbReference type="EMBL" id="WCT10427.1"/>
    </source>
</evidence>
<dbReference type="InterPro" id="IPR008979">
    <property type="entry name" value="Galactose-bd-like_sf"/>
</dbReference>
<dbReference type="SUPFAM" id="SSF49303">
    <property type="entry name" value="beta-Galactosidase/glucuronidase domain"/>
    <property type="match status" value="1"/>
</dbReference>
<feature type="domain" description="Glycoside hydrolase family 2 catalytic" evidence="5">
    <location>
        <begin position="363"/>
        <end position="518"/>
    </location>
</feature>
<dbReference type="Gene3D" id="3.20.20.80">
    <property type="entry name" value="Glycosidases"/>
    <property type="match status" value="1"/>
</dbReference>
<dbReference type="PANTHER" id="PTHR42732:SF1">
    <property type="entry name" value="BETA-MANNOSIDASE"/>
    <property type="match status" value="1"/>
</dbReference>
<dbReference type="InterPro" id="IPR006104">
    <property type="entry name" value="Glyco_hydro_2_N"/>
</dbReference>
<evidence type="ECO:0000256" key="1">
    <source>
        <dbReference type="ARBA" id="ARBA00007401"/>
    </source>
</evidence>
<dbReference type="RefSeq" id="WP_273628615.1">
    <property type="nucleotide sequence ID" value="NZ_CP117167.1"/>
</dbReference>
<dbReference type="InterPro" id="IPR017853">
    <property type="entry name" value="GH"/>
</dbReference>
<dbReference type="Proteomes" id="UP001216139">
    <property type="component" value="Chromosome"/>
</dbReference>
<evidence type="ECO:0000259" key="5">
    <source>
        <dbReference type="Pfam" id="PF02836"/>
    </source>
</evidence>
<dbReference type="InterPro" id="IPR051913">
    <property type="entry name" value="GH2_Domain-Containing"/>
</dbReference>
<evidence type="ECO:0000313" key="8">
    <source>
        <dbReference type="Proteomes" id="UP001216139"/>
    </source>
</evidence>
<reference evidence="7 8" key="1">
    <citation type="submission" date="2023-02" db="EMBL/GenBank/DDBJ databases">
        <title>Genome sequence of Mucilaginibacter jinjuensis strain KACC 16571.</title>
        <authorList>
            <person name="Kim S."/>
            <person name="Heo J."/>
            <person name="Kwon S.-W."/>
        </authorList>
    </citation>
    <scope>NUCLEOTIDE SEQUENCE [LARGE SCALE GENOMIC DNA]</scope>
    <source>
        <strain evidence="7 8">KACC 16571</strain>
    </source>
</reference>
<name>A0ABY7T1Y8_9SPHI</name>
<feature type="domain" description="Glycoside hydrolase family 2 immunoglobulin-like beta-sandwich" evidence="4">
    <location>
        <begin position="236"/>
        <end position="358"/>
    </location>
</feature>
<dbReference type="SUPFAM" id="SSF51445">
    <property type="entry name" value="(Trans)glycosidases"/>
    <property type="match status" value="1"/>
</dbReference>
<dbReference type="Pfam" id="PF02837">
    <property type="entry name" value="Glyco_hydro_2_N"/>
    <property type="match status" value="1"/>
</dbReference>
<evidence type="ECO:0000256" key="2">
    <source>
        <dbReference type="ARBA" id="ARBA00022801"/>
    </source>
</evidence>
<accession>A0ABY7T1Y8</accession>
<protein>
    <submittedName>
        <fullName evidence="7">Glycoside hydrolase family 2 TIM barrel-domain containing protein</fullName>
    </submittedName>
</protein>
<feature type="domain" description="Glycosyl hydrolases family 2 sugar binding" evidence="6">
    <location>
        <begin position="49"/>
        <end position="231"/>
    </location>
</feature>
<dbReference type="GO" id="GO:0016787">
    <property type="term" value="F:hydrolase activity"/>
    <property type="evidence" value="ECO:0007669"/>
    <property type="project" value="UniProtKB-KW"/>
</dbReference>
<organism evidence="7 8">
    <name type="scientific">Mucilaginibacter jinjuensis</name>
    <dbReference type="NCBI Taxonomy" id="1176721"/>
    <lineage>
        <taxon>Bacteria</taxon>
        <taxon>Pseudomonadati</taxon>
        <taxon>Bacteroidota</taxon>
        <taxon>Sphingobacteriia</taxon>
        <taxon>Sphingobacteriales</taxon>
        <taxon>Sphingobacteriaceae</taxon>
        <taxon>Mucilaginibacter</taxon>
    </lineage>
</organism>
<dbReference type="Pfam" id="PF00703">
    <property type="entry name" value="Glyco_hydro_2"/>
    <property type="match status" value="1"/>
</dbReference>
<keyword evidence="3" id="KW-0326">Glycosidase</keyword>
<dbReference type="PANTHER" id="PTHR42732">
    <property type="entry name" value="BETA-GALACTOSIDASE"/>
    <property type="match status" value="1"/>
</dbReference>